<evidence type="ECO:0000313" key="2">
    <source>
        <dbReference type="Proteomes" id="UP000078390"/>
    </source>
</evidence>
<dbReference type="Proteomes" id="UP000078390">
    <property type="component" value="Unassembled WGS sequence"/>
</dbReference>
<organism evidence="1 2">
    <name type="scientific">Thermosulfurimonas dismutans</name>
    <dbReference type="NCBI Taxonomy" id="999894"/>
    <lineage>
        <taxon>Bacteria</taxon>
        <taxon>Pseudomonadati</taxon>
        <taxon>Thermodesulfobacteriota</taxon>
        <taxon>Thermodesulfobacteria</taxon>
        <taxon>Thermodesulfobacteriales</taxon>
        <taxon>Thermodesulfobacteriaceae</taxon>
        <taxon>Thermosulfurimonas</taxon>
    </lineage>
</organism>
<evidence type="ECO:0000313" key="1">
    <source>
        <dbReference type="EMBL" id="OAQ19905.1"/>
    </source>
</evidence>
<protein>
    <submittedName>
        <fullName evidence="1">Uncharacterized protein</fullName>
    </submittedName>
</protein>
<dbReference type="AlphaFoldDB" id="A0A179D1G4"/>
<gene>
    <name evidence="1" type="ORF">TDIS_1977</name>
</gene>
<sequence length="38" mass="4299">MSQPSYGEKGESVRNNEVRKVLRPVHPEKEVALKGEGY</sequence>
<dbReference type="EMBL" id="LWLG01000020">
    <property type="protein sequence ID" value="OAQ19905.1"/>
    <property type="molecule type" value="Genomic_DNA"/>
</dbReference>
<reference evidence="1 2" key="1">
    <citation type="submission" date="2016-04" db="EMBL/GenBank/DDBJ databases">
        <title>Genome analysis of Thermosulfurimonas dismutans, the first thermophilic sulfur-disproportionating bacterium of the phylum Thermodesulfobacteria.</title>
        <authorList>
            <person name="Mardanov A.V."/>
            <person name="Beletsky A.V."/>
            <person name="Kadnikov V.V."/>
            <person name="Slobodkin A.I."/>
            <person name="Ravin N.V."/>
        </authorList>
    </citation>
    <scope>NUCLEOTIDE SEQUENCE [LARGE SCALE GENOMIC DNA]</scope>
    <source>
        <strain evidence="1 2">S95</strain>
    </source>
</reference>
<keyword evidence="2" id="KW-1185">Reference proteome</keyword>
<comment type="caution">
    <text evidence="1">The sequence shown here is derived from an EMBL/GenBank/DDBJ whole genome shotgun (WGS) entry which is preliminary data.</text>
</comment>
<accession>A0A179D1G4</accession>
<proteinExistence type="predicted"/>
<name>A0A179D1G4_9BACT</name>